<protein>
    <submittedName>
        <fullName evidence="3">Uncharacterized protein</fullName>
    </submittedName>
</protein>
<keyword evidence="2" id="KW-0732">Signal</keyword>
<proteinExistence type="predicted"/>
<keyword evidence="4" id="KW-1185">Reference proteome</keyword>
<evidence type="ECO:0000256" key="2">
    <source>
        <dbReference type="SAM" id="SignalP"/>
    </source>
</evidence>
<feature type="compositionally biased region" description="Polar residues" evidence="1">
    <location>
        <begin position="223"/>
        <end position="256"/>
    </location>
</feature>
<comment type="caution">
    <text evidence="3">The sequence shown here is derived from an EMBL/GenBank/DDBJ whole genome shotgun (WGS) entry which is preliminary data.</text>
</comment>
<evidence type="ECO:0000256" key="1">
    <source>
        <dbReference type="SAM" id="MobiDB-lite"/>
    </source>
</evidence>
<name>A0AAD4MV62_9BILA</name>
<dbReference type="EMBL" id="JAKKPZ010000055">
    <property type="protein sequence ID" value="KAI1705595.1"/>
    <property type="molecule type" value="Genomic_DNA"/>
</dbReference>
<reference evidence="3" key="1">
    <citation type="submission" date="2022-01" db="EMBL/GenBank/DDBJ databases">
        <title>Genome Sequence Resource for Two Populations of Ditylenchus destructor, the Migratory Endoparasitic Phytonematode.</title>
        <authorList>
            <person name="Zhang H."/>
            <person name="Lin R."/>
            <person name="Xie B."/>
        </authorList>
    </citation>
    <scope>NUCLEOTIDE SEQUENCE</scope>
    <source>
        <strain evidence="3">BazhouSP</strain>
    </source>
</reference>
<gene>
    <name evidence="3" type="ORF">DdX_13560</name>
</gene>
<evidence type="ECO:0000313" key="4">
    <source>
        <dbReference type="Proteomes" id="UP001201812"/>
    </source>
</evidence>
<feature type="chain" id="PRO_5042235764" evidence="2">
    <location>
        <begin position="22"/>
        <end position="289"/>
    </location>
</feature>
<dbReference type="AlphaFoldDB" id="A0AAD4MV62"/>
<evidence type="ECO:0000313" key="3">
    <source>
        <dbReference type="EMBL" id="KAI1705595.1"/>
    </source>
</evidence>
<feature type="signal peptide" evidence="2">
    <location>
        <begin position="1"/>
        <end position="21"/>
    </location>
</feature>
<dbReference type="Proteomes" id="UP001201812">
    <property type="component" value="Unassembled WGS sequence"/>
</dbReference>
<feature type="region of interest" description="Disordered" evidence="1">
    <location>
        <begin position="220"/>
        <end position="260"/>
    </location>
</feature>
<organism evidence="3 4">
    <name type="scientific">Ditylenchus destructor</name>
    <dbReference type="NCBI Taxonomy" id="166010"/>
    <lineage>
        <taxon>Eukaryota</taxon>
        <taxon>Metazoa</taxon>
        <taxon>Ecdysozoa</taxon>
        <taxon>Nematoda</taxon>
        <taxon>Chromadorea</taxon>
        <taxon>Rhabditida</taxon>
        <taxon>Tylenchina</taxon>
        <taxon>Tylenchomorpha</taxon>
        <taxon>Sphaerularioidea</taxon>
        <taxon>Anguinidae</taxon>
        <taxon>Anguininae</taxon>
        <taxon>Ditylenchus</taxon>
    </lineage>
</organism>
<sequence>MFLFGKFVLFLAFVSLDVAFSDNTPPEYCEDKNKFNAEIKNCMDKDKNTTDLDLNQQCEKKLEAANCMKRVVDPCHEKTRKAFMAYLNMPPNFESNEKCQEARSVLEKMNGGVITDCGDRNKFNDQIAKCKLKEQGATEKDLNQLCEKKLEVAKCMESVVMSCDEKTKKTFFPFLKIPKIAENIANCQQARSILEKMNGGVESPSTVEPPVTVPAVTSVPENLKTTLPADNTTHPGKLNTTDPNGPRTSDGTQEPTGSGCKAKDHAAAFALFAVLAVLKILAIKSSQNL</sequence>
<accession>A0AAD4MV62</accession>